<keyword evidence="4" id="KW-1185">Reference proteome</keyword>
<dbReference type="Proteomes" id="UP001303373">
    <property type="component" value="Chromosome 5"/>
</dbReference>
<keyword evidence="1" id="KW-0175">Coiled coil</keyword>
<feature type="region of interest" description="Disordered" evidence="2">
    <location>
        <begin position="75"/>
        <end position="114"/>
    </location>
</feature>
<dbReference type="EMBL" id="CP138584">
    <property type="protein sequence ID" value="WPH01224.1"/>
    <property type="molecule type" value="Genomic_DNA"/>
</dbReference>
<reference evidence="3 4" key="1">
    <citation type="submission" date="2023-11" db="EMBL/GenBank/DDBJ databases">
        <title>An acidophilic fungus is an integral part of prey digestion in a carnivorous sundew plant.</title>
        <authorList>
            <person name="Tsai I.J."/>
        </authorList>
    </citation>
    <scope>NUCLEOTIDE SEQUENCE [LARGE SCALE GENOMIC DNA]</scope>
    <source>
        <strain evidence="3">169a</strain>
    </source>
</reference>
<sequence length="329" mass="37419">MVEPQMHTSFGPSGVLFSPTVRTDGTNYNLDMSFGGEIPFTHVNMEGPCWWNPSMDPGFDAENGGTHNVVELRRSSNSDSFEVSENANKQNHDSAMTGIPDHDGKHEHSSPPPTDLVARLEALEQQCGMLQTQSTTEAKINEGRVESVRTRQQHLEHLAKQQSDDISRVKILVKQENRRSEATLSTALRAESKVDQLVASQTEVFQKLLNSVNHDSRQTDRQVDEVEKTLENSCNRIESLEFRLEANETKFQAYQEDISRYRQQTQTQLASLEAQIEDIVSRHRRTMEQANEGLMKHDDLLQAFAMLVERAMSKDLTQSERDSIRKFMN</sequence>
<feature type="compositionally biased region" description="Basic and acidic residues" evidence="2">
    <location>
        <begin position="100"/>
        <end position="109"/>
    </location>
</feature>
<name>A0AAQ3M4L0_9PEZI</name>
<proteinExistence type="predicted"/>
<evidence type="ECO:0000313" key="3">
    <source>
        <dbReference type="EMBL" id="WPH01224.1"/>
    </source>
</evidence>
<evidence type="ECO:0000313" key="4">
    <source>
        <dbReference type="Proteomes" id="UP001303373"/>
    </source>
</evidence>
<protein>
    <submittedName>
        <fullName evidence="3">Uncharacterized protein</fullName>
    </submittedName>
</protein>
<evidence type="ECO:0000256" key="2">
    <source>
        <dbReference type="SAM" id="MobiDB-lite"/>
    </source>
</evidence>
<accession>A0AAQ3M4L0</accession>
<organism evidence="3 4">
    <name type="scientific">Acrodontium crateriforme</name>
    <dbReference type="NCBI Taxonomy" id="150365"/>
    <lineage>
        <taxon>Eukaryota</taxon>
        <taxon>Fungi</taxon>
        <taxon>Dikarya</taxon>
        <taxon>Ascomycota</taxon>
        <taxon>Pezizomycotina</taxon>
        <taxon>Dothideomycetes</taxon>
        <taxon>Dothideomycetidae</taxon>
        <taxon>Mycosphaerellales</taxon>
        <taxon>Teratosphaeriaceae</taxon>
        <taxon>Acrodontium</taxon>
    </lineage>
</organism>
<evidence type="ECO:0000256" key="1">
    <source>
        <dbReference type="SAM" id="Coils"/>
    </source>
</evidence>
<feature type="coiled-coil region" evidence="1">
    <location>
        <begin position="223"/>
        <end position="289"/>
    </location>
</feature>
<dbReference type="AlphaFoldDB" id="A0AAQ3M4L0"/>
<gene>
    <name evidence="3" type="ORF">R9X50_00406000</name>
</gene>
<feature type="compositionally biased region" description="Polar residues" evidence="2">
    <location>
        <begin position="77"/>
        <end position="89"/>
    </location>
</feature>